<dbReference type="RefSeq" id="WP_160731535.1">
    <property type="nucleotide sequence ID" value="NZ_WTYP01000002.1"/>
</dbReference>
<reference evidence="4 5" key="1">
    <citation type="submission" date="2019-12" db="EMBL/GenBank/DDBJ databases">
        <title>Genomic-based taxomic classification of the family Erythrobacteraceae.</title>
        <authorList>
            <person name="Xu L."/>
        </authorList>
    </citation>
    <scope>NUCLEOTIDE SEQUENCE [LARGE SCALE GENOMIC DNA]</scope>
    <source>
        <strain evidence="4 5">SW-109</strain>
    </source>
</reference>
<evidence type="ECO:0000256" key="2">
    <source>
        <dbReference type="SAM" id="MobiDB-lite"/>
    </source>
</evidence>
<protein>
    <recommendedName>
        <fullName evidence="1">tRNA uridine(34) hydroxylase</fullName>
        <ecNumber evidence="1">1.14.-.-</ecNumber>
    </recommendedName>
    <alternativeName>
        <fullName evidence="1">tRNA hydroxylation protein O</fullName>
    </alternativeName>
</protein>
<dbReference type="HAMAP" id="MF_00469">
    <property type="entry name" value="TrhO"/>
    <property type="match status" value="1"/>
</dbReference>
<comment type="catalytic activity">
    <reaction evidence="1">
        <text>uridine(34) in tRNA + AH2 + O2 = 5-hydroxyuridine(34) in tRNA + A + H2O</text>
        <dbReference type="Rhea" id="RHEA:64224"/>
        <dbReference type="Rhea" id="RHEA-COMP:11727"/>
        <dbReference type="Rhea" id="RHEA-COMP:13381"/>
        <dbReference type="ChEBI" id="CHEBI:13193"/>
        <dbReference type="ChEBI" id="CHEBI:15377"/>
        <dbReference type="ChEBI" id="CHEBI:15379"/>
        <dbReference type="ChEBI" id="CHEBI:17499"/>
        <dbReference type="ChEBI" id="CHEBI:65315"/>
        <dbReference type="ChEBI" id="CHEBI:136877"/>
    </reaction>
</comment>
<dbReference type="CDD" id="cd01518">
    <property type="entry name" value="RHOD_YceA"/>
    <property type="match status" value="1"/>
</dbReference>
<keyword evidence="1" id="KW-0819">tRNA processing</keyword>
<evidence type="ECO:0000256" key="1">
    <source>
        <dbReference type="HAMAP-Rule" id="MF_00469"/>
    </source>
</evidence>
<dbReference type="InterPro" id="IPR036873">
    <property type="entry name" value="Rhodanese-like_dom_sf"/>
</dbReference>
<feature type="domain" description="Rhodanese" evidence="3">
    <location>
        <begin position="130"/>
        <end position="228"/>
    </location>
</feature>
<dbReference type="InterPro" id="IPR040503">
    <property type="entry name" value="TRHO_N"/>
</dbReference>
<dbReference type="Gene3D" id="3.40.250.10">
    <property type="entry name" value="Rhodanese-like domain"/>
    <property type="match status" value="1"/>
</dbReference>
<dbReference type="AlphaFoldDB" id="A0A6I4V7S3"/>
<evidence type="ECO:0000313" key="4">
    <source>
        <dbReference type="EMBL" id="MXP48344.1"/>
    </source>
</evidence>
<gene>
    <name evidence="1" type="primary">trhO</name>
    <name evidence="4" type="ORF">GRI43_13185</name>
</gene>
<dbReference type="InterPro" id="IPR001763">
    <property type="entry name" value="Rhodanese-like_dom"/>
</dbReference>
<dbReference type="InterPro" id="IPR020936">
    <property type="entry name" value="TrhO"/>
</dbReference>
<dbReference type="SUPFAM" id="SSF52821">
    <property type="entry name" value="Rhodanese/Cell cycle control phosphatase"/>
    <property type="match status" value="1"/>
</dbReference>
<dbReference type="SMART" id="SM00450">
    <property type="entry name" value="RHOD"/>
    <property type="match status" value="1"/>
</dbReference>
<proteinExistence type="inferred from homology"/>
<evidence type="ECO:0000259" key="3">
    <source>
        <dbReference type="PROSITE" id="PS50206"/>
    </source>
</evidence>
<dbReference type="EC" id="1.14.-.-" evidence="1"/>
<dbReference type="Pfam" id="PF17773">
    <property type="entry name" value="UPF0176_N"/>
    <property type="match status" value="1"/>
</dbReference>
<comment type="similarity">
    <text evidence="1">Belongs to the TrhO family.</text>
</comment>
<evidence type="ECO:0000313" key="5">
    <source>
        <dbReference type="Proteomes" id="UP000471435"/>
    </source>
</evidence>
<name>A0A6I4V7S3_9SPHN</name>
<organism evidence="4 5">
    <name type="scientific">Pontixanthobacter luteolus</name>
    <dbReference type="NCBI Taxonomy" id="295089"/>
    <lineage>
        <taxon>Bacteria</taxon>
        <taxon>Pseudomonadati</taxon>
        <taxon>Pseudomonadota</taxon>
        <taxon>Alphaproteobacteria</taxon>
        <taxon>Sphingomonadales</taxon>
        <taxon>Erythrobacteraceae</taxon>
        <taxon>Pontixanthobacter</taxon>
    </lineage>
</organism>
<comment type="function">
    <text evidence="1">Catalyzes oxygen-dependent 5-hydroxyuridine (ho5U) modification at position 34 in tRNAs.</text>
</comment>
<keyword evidence="4" id="KW-0808">Transferase</keyword>
<feature type="compositionally biased region" description="Gly residues" evidence="2">
    <location>
        <begin position="309"/>
        <end position="319"/>
    </location>
</feature>
<comment type="caution">
    <text evidence="4">The sequence shown here is derived from an EMBL/GenBank/DDBJ whole genome shotgun (WGS) entry which is preliminary data.</text>
</comment>
<dbReference type="PANTHER" id="PTHR43268:SF3">
    <property type="entry name" value="RHODANESE-LIKE DOMAIN-CONTAINING PROTEIN 7-RELATED"/>
    <property type="match status" value="1"/>
</dbReference>
<sequence>MTDKTCRPESFTVAALYQFTSFDDLAAVQAPLAELCERNGVKGTLLIAREGINGTIAGSQAGIDAVLAHIRTLPGCDTIEVKFSHAPSMPFRRMKVRLKREIVTMGQPDLDPVGDVGTYVSPEDWNTLIDDPDTIVIDTRNDYEVGIGTFAGAIDPQTESFRQFPEWFREKRAEFEKEGKLPKIAMFCTGGIRCEKSTAFLRSEGVDEVYHLKGGILKYLETVPEEESRWEGDCFVFDERVSVRHGLEVGDYALCRACRNPLSCEQMQSEKYVEGISCPNCFDTRTDEQRARYAERQRQTELAKQREAGSGGMTEGSDE</sequence>
<feature type="region of interest" description="Disordered" evidence="2">
    <location>
        <begin position="292"/>
        <end position="319"/>
    </location>
</feature>
<dbReference type="GO" id="GO:0016740">
    <property type="term" value="F:transferase activity"/>
    <property type="evidence" value="ECO:0007669"/>
    <property type="project" value="UniProtKB-KW"/>
</dbReference>
<feature type="compositionally biased region" description="Basic and acidic residues" evidence="2">
    <location>
        <begin position="292"/>
        <end position="307"/>
    </location>
</feature>
<accession>A0A6I4V7S3</accession>
<dbReference type="GO" id="GO:0006400">
    <property type="term" value="P:tRNA modification"/>
    <property type="evidence" value="ECO:0007669"/>
    <property type="project" value="UniProtKB-UniRule"/>
</dbReference>
<dbReference type="PROSITE" id="PS50206">
    <property type="entry name" value="RHODANESE_3"/>
    <property type="match status" value="1"/>
</dbReference>
<dbReference type="NCBIfam" id="NF001136">
    <property type="entry name" value="PRK00142.1-4"/>
    <property type="match status" value="1"/>
</dbReference>
<keyword evidence="1" id="KW-0560">Oxidoreductase</keyword>
<dbReference type="GO" id="GO:0016705">
    <property type="term" value="F:oxidoreductase activity, acting on paired donors, with incorporation or reduction of molecular oxygen"/>
    <property type="evidence" value="ECO:0007669"/>
    <property type="project" value="UniProtKB-UniRule"/>
</dbReference>
<dbReference type="OrthoDB" id="9778326at2"/>
<dbReference type="EMBL" id="WTYP01000002">
    <property type="protein sequence ID" value="MXP48344.1"/>
    <property type="molecule type" value="Genomic_DNA"/>
</dbReference>
<dbReference type="Proteomes" id="UP000471435">
    <property type="component" value="Unassembled WGS sequence"/>
</dbReference>
<dbReference type="Pfam" id="PF00581">
    <property type="entry name" value="Rhodanese"/>
    <property type="match status" value="1"/>
</dbReference>
<dbReference type="Gene3D" id="3.30.70.100">
    <property type="match status" value="1"/>
</dbReference>
<dbReference type="PANTHER" id="PTHR43268">
    <property type="entry name" value="THIOSULFATE SULFURTRANSFERASE/RHODANESE-LIKE DOMAIN-CONTAINING PROTEIN 2"/>
    <property type="match status" value="1"/>
</dbReference>
<keyword evidence="5" id="KW-1185">Reference proteome</keyword>